<keyword evidence="2" id="KW-0328">Glycosyltransferase</keyword>
<comment type="subcellular location">
    <subcellularLocation>
        <location evidence="1">Membrane</location>
        <topology evidence="1">Multi-pass membrane protein</topology>
    </subcellularLocation>
</comment>
<sequence length="334" mass="38357">MKAPILYISIPCYNEEEALAKTIDHLLVVMNNLINSELISKESRLLFIDDGSKDRTWEVIKSKHQRERMVLGLKLSINSGHQKALLSGLMFSRKFADCVISMDADLQDDIWVVKDFVVKYLEGFEVVYGVRKSRDKDTWFKRVSAESFYKLMLKLGVPVIFNHADYRLLSSRVLNHLNEFKETNLFLRGIIPLIGFRSCTIEYDRKERIAGESKYPLKKMLAFAWDGITSFSNKPIRLVTTVGFISLGISAAVGLYALFSKLADHTVSGWTSIMISLWFIGSIQLLALGVIGEYISKIYSEVKRRPLYIVEEYLTESTEFKLDIEPTLIRELRK</sequence>
<feature type="transmembrane region" description="Helical" evidence="7">
    <location>
        <begin position="271"/>
        <end position="295"/>
    </location>
</feature>
<dbReference type="PANTHER" id="PTHR48090">
    <property type="entry name" value="UNDECAPRENYL-PHOSPHATE 4-DEOXY-4-FORMAMIDO-L-ARABINOSE TRANSFERASE-RELATED"/>
    <property type="match status" value="1"/>
</dbReference>
<dbReference type="CDD" id="cd04187">
    <property type="entry name" value="DPM1_like_bac"/>
    <property type="match status" value="1"/>
</dbReference>
<evidence type="ECO:0000256" key="4">
    <source>
        <dbReference type="ARBA" id="ARBA00022692"/>
    </source>
</evidence>
<dbReference type="RefSeq" id="WP_042217967.1">
    <property type="nucleotide sequence ID" value="NZ_CP009285.1"/>
</dbReference>
<evidence type="ECO:0000256" key="6">
    <source>
        <dbReference type="ARBA" id="ARBA00023136"/>
    </source>
</evidence>
<dbReference type="InterPro" id="IPR050256">
    <property type="entry name" value="Glycosyltransferase_2"/>
</dbReference>
<evidence type="ECO:0000313" key="9">
    <source>
        <dbReference type="EMBL" id="AIQ61207.1"/>
    </source>
</evidence>
<dbReference type="HOGENOM" id="CLU_033536_0_1_9"/>
<gene>
    <name evidence="9" type="ORF">PBOR_33140</name>
</gene>
<name>A0A089LJY1_PAEBO</name>
<evidence type="ECO:0000256" key="7">
    <source>
        <dbReference type="SAM" id="Phobius"/>
    </source>
</evidence>
<dbReference type="InterPro" id="IPR029044">
    <property type="entry name" value="Nucleotide-diphossugar_trans"/>
</dbReference>
<reference evidence="9" key="1">
    <citation type="submission" date="2014-08" db="EMBL/GenBank/DDBJ databases">
        <title>Comparative genomics of the Paenibacillus odorifer group.</title>
        <authorList>
            <person name="den Bakker H.C."/>
            <person name="Tsai Y.-C.Y.-C."/>
            <person name="Martin N."/>
            <person name="Korlach J."/>
            <person name="Wiedmann M."/>
        </authorList>
    </citation>
    <scope>NUCLEOTIDE SEQUENCE [LARGE SCALE GENOMIC DNA]</scope>
    <source>
        <strain evidence="9">DSM 13188</strain>
    </source>
</reference>
<evidence type="ECO:0000256" key="5">
    <source>
        <dbReference type="ARBA" id="ARBA00022989"/>
    </source>
</evidence>
<protein>
    <submittedName>
        <fullName evidence="9">Glycosyltransferase</fullName>
    </submittedName>
</protein>
<proteinExistence type="predicted"/>
<dbReference type="KEGG" id="pbd:PBOR_33140"/>
<keyword evidence="3" id="KW-0808">Transferase</keyword>
<keyword evidence="4 7" id="KW-0812">Transmembrane</keyword>
<dbReference type="GO" id="GO:0005886">
    <property type="term" value="C:plasma membrane"/>
    <property type="evidence" value="ECO:0007669"/>
    <property type="project" value="TreeGrafter"/>
</dbReference>
<evidence type="ECO:0000256" key="1">
    <source>
        <dbReference type="ARBA" id="ARBA00004141"/>
    </source>
</evidence>
<dbReference type="Gene3D" id="3.90.550.10">
    <property type="entry name" value="Spore Coat Polysaccharide Biosynthesis Protein SpsA, Chain A"/>
    <property type="match status" value="1"/>
</dbReference>
<dbReference type="Pfam" id="PF00535">
    <property type="entry name" value="Glycos_transf_2"/>
    <property type="match status" value="1"/>
</dbReference>
<feature type="transmembrane region" description="Helical" evidence="7">
    <location>
        <begin position="238"/>
        <end position="259"/>
    </location>
</feature>
<dbReference type="PANTHER" id="PTHR48090:SF1">
    <property type="entry name" value="PROPHAGE BACTOPRENOL GLUCOSYL TRANSFERASE HOMOLOG"/>
    <property type="match status" value="1"/>
</dbReference>
<evidence type="ECO:0000259" key="8">
    <source>
        <dbReference type="Pfam" id="PF00535"/>
    </source>
</evidence>
<accession>A0A089LJY1</accession>
<dbReference type="AlphaFoldDB" id="A0A089LJY1"/>
<keyword evidence="6 7" id="KW-0472">Membrane</keyword>
<dbReference type="Proteomes" id="UP000029518">
    <property type="component" value="Chromosome"/>
</dbReference>
<keyword evidence="5 7" id="KW-1133">Transmembrane helix</keyword>
<evidence type="ECO:0000256" key="2">
    <source>
        <dbReference type="ARBA" id="ARBA00022676"/>
    </source>
</evidence>
<dbReference type="EMBL" id="CP009285">
    <property type="protein sequence ID" value="AIQ61207.1"/>
    <property type="molecule type" value="Genomic_DNA"/>
</dbReference>
<feature type="domain" description="Glycosyltransferase 2-like" evidence="8">
    <location>
        <begin position="8"/>
        <end position="175"/>
    </location>
</feature>
<dbReference type="GO" id="GO:0016757">
    <property type="term" value="F:glycosyltransferase activity"/>
    <property type="evidence" value="ECO:0007669"/>
    <property type="project" value="UniProtKB-KW"/>
</dbReference>
<organism evidence="9 10">
    <name type="scientific">Paenibacillus borealis</name>
    <dbReference type="NCBI Taxonomy" id="160799"/>
    <lineage>
        <taxon>Bacteria</taxon>
        <taxon>Bacillati</taxon>
        <taxon>Bacillota</taxon>
        <taxon>Bacilli</taxon>
        <taxon>Bacillales</taxon>
        <taxon>Paenibacillaceae</taxon>
        <taxon>Paenibacillus</taxon>
    </lineage>
</organism>
<keyword evidence="10" id="KW-1185">Reference proteome</keyword>
<dbReference type="InterPro" id="IPR001173">
    <property type="entry name" value="Glyco_trans_2-like"/>
</dbReference>
<dbReference type="SUPFAM" id="SSF53448">
    <property type="entry name" value="Nucleotide-diphospho-sugar transferases"/>
    <property type="match status" value="1"/>
</dbReference>
<evidence type="ECO:0000313" key="10">
    <source>
        <dbReference type="Proteomes" id="UP000029518"/>
    </source>
</evidence>
<dbReference type="OrthoDB" id="9807778at2"/>
<evidence type="ECO:0000256" key="3">
    <source>
        <dbReference type="ARBA" id="ARBA00022679"/>
    </source>
</evidence>